<dbReference type="InterPro" id="IPR010982">
    <property type="entry name" value="Lambda_DNA-bd_dom_sf"/>
</dbReference>
<proteinExistence type="predicted"/>
<dbReference type="SUPFAM" id="SSF47413">
    <property type="entry name" value="lambda repressor-like DNA-binding domains"/>
    <property type="match status" value="1"/>
</dbReference>
<dbReference type="EMBL" id="SNRY01006305">
    <property type="protein sequence ID" value="KAA6312903.1"/>
    <property type="molecule type" value="Genomic_DNA"/>
</dbReference>
<dbReference type="Pfam" id="PF01381">
    <property type="entry name" value="HTH_3"/>
    <property type="match status" value="1"/>
</dbReference>
<feature type="non-terminal residue" evidence="2">
    <location>
        <position position="1"/>
    </location>
</feature>
<accession>A0A5J4PX54</accession>
<reference evidence="2" key="1">
    <citation type="submission" date="2019-03" db="EMBL/GenBank/DDBJ databases">
        <title>Single cell metagenomics reveals metabolic interactions within the superorganism composed of flagellate Streblomastix strix and complex community of Bacteroidetes bacteria on its surface.</title>
        <authorList>
            <person name="Treitli S.C."/>
            <person name="Kolisko M."/>
            <person name="Husnik F."/>
            <person name="Keeling P."/>
            <person name="Hampl V."/>
        </authorList>
    </citation>
    <scope>NUCLEOTIDE SEQUENCE</scope>
    <source>
        <strain evidence="2">STM</strain>
    </source>
</reference>
<comment type="caution">
    <text evidence="2">The sequence shown here is derived from an EMBL/GenBank/DDBJ whole genome shotgun (WGS) entry which is preliminary data.</text>
</comment>
<sequence>AYISRIESGKIEPKVSTFYRIINAMGMSIQLSMPI</sequence>
<name>A0A5J4PX54_9ZZZZ</name>
<organism evidence="2">
    <name type="scientific">termite gut metagenome</name>
    <dbReference type="NCBI Taxonomy" id="433724"/>
    <lineage>
        <taxon>unclassified sequences</taxon>
        <taxon>metagenomes</taxon>
        <taxon>organismal metagenomes</taxon>
    </lineage>
</organism>
<dbReference type="GO" id="GO:0003677">
    <property type="term" value="F:DNA binding"/>
    <property type="evidence" value="ECO:0007669"/>
    <property type="project" value="InterPro"/>
</dbReference>
<evidence type="ECO:0000259" key="1">
    <source>
        <dbReference type="PROSITE" id="PS50943"/>
    </source>
</evidence>
<evidence type="ECO:0000313" key="2">
    <source>
        <dbReference type="EMBL" id="KAA6312903.1"/>
    </source>
</evidence>
<protein>
    <recommendedName>
        <fullName evidence="1">HTH cro/C1-type domain-containing protein</fullName>
    </recommendedName>
</protein>
<dbReference type="InterPro" id="IPR001387">
    <property type="entry name" value="Cro/C1-type_HTH"/>
</dbReference>
<feature type="domain" description="HTH cro/C1-type" evidence="1">
    <location>
        <begin position="1"/>
        <end position="32"/>
    </location>
</feature>
<dbReference type="PROSITE" id="PS50943">
    <property type="entry name" value="HTH_CROC1"/>
    <property type="match status" value="1"/>
</dbReference>
<gene>
    <name evidence="2" type="ORF">EZS27_036240</name>
</gene>
<dbReference type="Gene3D" id="1.10.260.40">
    <property type="entry name" value="lambda repressor-like DNA-binding domains"/>
    <property type="match status" value="1"/>
</dbReference>
<dbReference type="CDD" id="cd00093">
    <property type="entry name" value="HTH_XRE"/>
    <property type="match status" value="1"/>
</dbReference>
<dbReference type="AlphaFoldDB" id="A0A5J4PX54"/>